<evidence type="ECO:0000313" key="2">
    <source>
        <dbReference type="Proteomes" id="UP000219522"/>
    </source>
</evidence>
<gene>
    <name evidence="1" type="ORF">SAMN05446927_7295</name>
</gene>
<dbReference type="EMBL" id="OCSU01000003">
    <property type="protein sequence ID" value="SOE88674.1"/>
    <property type="molecule type" value="Genomic_DNA"/>
</dbReference>
<organism evidence="1 2">
    <name type="scientific">Caballeronia arationis</name>
    <dbReference type="NCBI Taxonomy" id="1777142"/>
    <lineage>
        <taxon>Bacteria</taxon>
        <taxon>Pseudomonadati</taxon>
        <taxon>Pseudomonadota</taxon>
        <taxon>Betaproteobacteria</taxon>
        <taxon>Burkholderiales</taxon>
        <taxon>Burkholderiaceae</taxon>
        <taxon>Caballeronia</taxon>
    </lineage>
</organism>
<comment type="caution">
    <text evidence="1">The sequence shown here is derived from an EMBL/GenBank/DDBJ whole genome shotgun (WGS) entry which is preliminary data.</text>
</comment>
<protein>
    <submittedName>
        <fullName evidence="1">Uncharacterized protein</fullName>
    </submittedName>
</protein>
<proteinExistence type="predicted"/>
<sequence length="81" mass="9552">MPDFPFVFSHLKSPPPANCNTNHKNIRTRRWRFRSIYTHVRYSTYGGHPMLKSICSSILCRDLRRGKARCVTRARIRSCVE</sequence>
<keyword evidence="2" id="KW-1185">Reference proteome</keyword>
<reference evidence="1 2" key="1">
    <citation type="submission" date="2017-09" db="EMBL/GenBank/DDBJ databases">
        <authorList>
            <person name="Varghese N."/>
            <person name="Submissions S."/>
        </authorList>
    </citation>
    <scope>NUCLEOTIDE SEQUENCE [LARGE SCALE GENOMIC DNA]</scope>
    <source>
        <strain evidence="1 2">OK806</strain>
    </source>
</reference>
<name>A0A7Z7IDE9_9BURK</name>
<dbReference type="AlphaFoldDB" id="A0A7Z7IDE9"/>
<dbReference type="Proteomes" id="UP000219522">
    <property type="component" value="Unassembled WGS sequence"/>
</dbReference>
<accession>A0A7Z7IDE9</accession>
<evidence type="ECO:0000313" key="1">
    <source>
        <dbReference type="EMBL" id="SOE88674.1"/>
    </source>
</evidence>